<gene>
    <name evidence="1" type="ORF">NC653_024616</name>
</gene>
<name>A0AAD6M973_9ROSI</name>
<evidence type="ECO:0000313" key="2">
    <source>
        <dbReference type="Proteomes" id="UP001164929"/>
    </source>
</evidence>
<keyword evidence="2" id="KW-1185">Reference proteome</keyword>
<sequence>MQEEERACRSSKVPVHLHSRRPLTAASCSFPWCKSSLLLLIFNIMNVLPACCEKILVREFLLVFVIVRVFSLLLDSSSHFCVCVFLVFTIV</sequence>
<organism evidence="1 2">
    <name type="scientific">Populus alba x Populus x berolinensis</name>
    <dbReference type="NCBI Taxonomy" id="444605"/>
    <lineage>
        <taxon>Eukaryota</taxon>
        <taxon>Viridiplantae</taxon>
        <taxon>Streptophyta</taxon>
        <taxon>Embryophyta</taxon>
        <taxon>Tracheophyta</taxon>
        <taxon>Spermatophyta</taxon>
        <taxon>Magnoliopsida</taxon>
        <taxon>eudicotyledons</taxon>
        <taxon>Gunneridae</taxon>
        <taxon>Pentapetalae</taxon>
        <taxon>rosids</taxon>
        <taxon>fabids</taxon>
        <taxon>Malpighiales</taxon>
        <taxon>Salicaceae</taxon>
        <taxon>Saliceae</taxon>
        <taxon>Populus</taxon>
    </lineage>
</organism>
<evidence type="ECO:0000313" key="1">
    <source>
        <dbReference type="EMBL" id="KAJ6981266.1"/>
    </source>
</evidence>
<dbReference type="Proteomes" id="UP001164929">
    <property type="component" value="Chromosome 10"/>
</dbReference>
<protein>
    <submittedName>
        <fullName evidence="1">Uncharacterized protein</fullName>
    </submittedName>
</protein>
<dbReference type="AlphaFoldDB" id="A0AAD6M973"/>
<dbReference type="EMBL" id="JAQIZT010000010">
    <property type="protein sequence ID" value="KAJ6981266.1"/>
    <property type="molecule type" value="Genomic_DNA"/>
</dbReference>
<comment type="caution">
    <text evidence="1">The sequence shown here is derived from an EMBL/GenBank/DDBJ whole genome shotgun (WGS) entry which is preliminary data.</text>
</comment>
<accession>A0AAD6M973</accession>
<proteinExistence type="predicted"/>
<reference evidence="1" key="1">
    <citation type="journal article" date="2023" name="Mol. Ecol. Resour.">
        <title>Chromosome-level genome assembly of a triploid poplar Populus alba 'Berolinensis'.</title>
        <authorList>
            <person name="Chen S."/>
            <person name="Yu Y."/>
            <person name="Wang X."/>
            <person name="Wang S."/>
            <person name="Zhang T."/>
            <person name="Zhou Y."/>
            <person name="He R."/>
            <person name="Meng N."/>
            <person name="Wang Y."/>
            <person name="Liu W."/>
            <person name="Liu Z."/>
            <person name="Liu J."/>
            <person name="Guo Q."/>
            <person name="Huang H."/>
            <person name="Sederoff R.R."/>
            <person name="Wang G."/>
            <person name="Qu G."/>
            <person name="Chen S."/>
        </authorList>
    </citation>
    <scope>NUCLEOTIDE SEQUENCE</scope>
    <source>
        <strain evidence="1">SC-2020</strain>
    </source>
</reference>